<gene>
    <name evidence="2" type="ORF">NliqN6_2086</name>
</gene>
<name>A0A8H3TSZ6_9TREE</name>
<proteinExistence type="predicted"/>
<keyword evidence="3" id="KW-1185">Reference proteome</keyword>
<sequence>MALEPSSGAKRPPEFQGRRLPSIDALVQKLTTIGVGYYEHQKAKRAAGEGPAYSFQDGIKFRHVIFLGFDPHFPASEPSQIVLISLRLVFEQRSQISEQREEDIRNR</sequence>
<comment type="caution">
    <text evidence="2">The sequence shown here is derived from an EMBL/GenBank/DDBJ whole genome shotgun (WGS) entry which is preliminary data.</text>
</comment>
<evidence type="ECO:0000313" key="3">
    <source>
        <dbReference type="Proteomes" id="UP000620104"/>
    </source>
</evidence>
<evidence type="ECO:0000256" key="1">
    <source>
        <dbReference type="SAM" id="MobiDB-lite"/>
    </source>
</evidence>
<feature type="region of interest" description="Disordered" evidence="1">
    <location>
        <begin position="1"/>
        <end position="20"/>
    </location>
</feature>
<accession>A0A8H3TSZ6</accession>
<dbReference type="Proteomes" id="UP000620104">
    <property type="component" value="Unassembled WGS sequence"/>
</dbReference>
<protein>
    <submittedName>
        <fullName evidence="2">Uncharacterized protein</fullName>
    </submittedName>
</protein>
<dbReference type="AlphaFoldDB" id="A0A8H3TSZ6"/>
<reference evidence="2" key="1">
    <citation type="submission" date="2020-07" db="EMBL/GenBank/DDBJ databases">
        <title>Draft Genome Sequence of a Deep-Sea Yeast, Naganishia (Cryptococcus) liquefaciens strain N6.</title>
        <authorList>
            <person name="Han Y.W."/>
            <person name="Kajitani R."/>
            <person name="Morimoto H."/>
            <person name="Parhat M."/>
            <person name="Tsubouchi H."/>
            <person name="Bakenova O."/>
            <person name="Ogata M."/>
            <person name="Argunhan B."/>
            <person name="Aoki R."/>
            <person name="Kajiwara S."/>
            <person name="Itoh T."/>
            <person name="Iwasaki H."/>
        </authorList>
    </citation>
    <scope>NUCLEOTIDE SEQUENCE</scope>
    <source>
        <strain evidence="2">N6</strain>
    </source>
</reference>
<organism evidence="2 3">
    <name type="scientific">Naganishia liquefaciens</name>
    <dbReference type="NCBI Taxonomy" id="104408"/>
    <lineage>
        <taxon>Eukaryota</taxon>
        <taxon>Fungi</taxon>
        <taxon>Dikarya</taxon>
        <taxon>Basidiomycota</taxon>
        <taxon>Agaricomycotina</taxon>
        <taxon>Tremellomycetes</taxon>
        <taxon>Filobasidiales</taxon>
        <taxon>Filobasidiaceae</taxon>
        <taxon>Naganishia</taxon>
    </lineage>
</organism>
<evidence type="ECO:0000313" key="2">
    <source>
        <dbReference type="EMBL" id="GHJ85684.1"/>
    </source>
</evidence>
<dbReference type="EMBL" id="BLZA01000013">
    <property type="protein sequence ID" value="GHJ85684.1"/>
    <property type="molecule type" value="Genomic_DNA"/>
</dbReference>